<dbReference type="EMBL" id="VTPC01003593">
    <property type="protein sequence ID" value="KAF2898292.1"/>
    <property type="molecule type" value="Genomic_DNA"/>
</dbReference>
<evidence type="ECO:0000313" key="2">
    <source>
        <dbReference type="Proteomes" id="UP000801492"/>
    </source>
</evidence>
<proteinExistence type="predicted"/>
<keyword evidence="2" id="KW-1185">Reference proteome</keyword>
<accession>A0A8K0D771</accession>
<gene>
    <name evidence="1" type="ORF">ILUMI_07886</name>
</gene>
<name>A0A8K0D771_IGNLU</name>
<dbReference type="AlphaFoldDB" id="A0A8K0D771"/>
<organism evidence="1 2">
    <name type="scientific">Ignelater luminosus</name>
    <name type="common">Cucubano</name>
    <name type="synonym">Pyrophorus luminosus</name>
    <dbReference type="NCBI Taxonomy" id="2038154"/>
    <lineage>
        <taxon>Eukaryota</taxon>
        <taxon>Metazoa</taxon>
        <taxon>Ecdysozoa</taxon>
        <taxon>Arthropoda</taxon>
        <taxon>Hexapoda</taxon>
        <taxon>Insecta</taxon>
        <taxon>Pterygota</taxon>
        <taxon>Neoptera</taxon>
        <taxon>Endopterygota</taxon>
        <taxon>Coleoptera</taxon>
        <taxon>Polyphaga</taxon>
        <taxon>Elateriformia</taxon>
        <taxon>Elateroidea</taxon>
        <taxon>Elateridae</taxon>
        <taxon>Agrypninae</taxon>
        <taxon>Pyrophorini</taxon>
        <taxon>Ignelater</taxon>
    </lineage>
</organism>
<dbReference type="OrthoDB" id="6770863at2759"/>
<comment type="caution">
    <text evidence="1">The sequence shown here is derived from an EMBL/GenBank/DDBJ whole genome shotgun (WGS) entry which is preliminary data.</text>
</comment>
<protein>
    <submittedName>
        <fullName evidence="1">Uncharacterized protein</fullName>
    </submittedName>
</protein>
<dbReference type="Proteomes" id="UP000801492">
    <property type="component" value="Unassembled WGS sequence"/>
</dbReference>
<sequence length="148" mass="16880">MKTEFHLAVNRIQQLERKAKESTMVLTGLTPDTSDTKMLTETMSNLIEKRLKIKPQVEIAYKKACLIELDSNRDKAMGFSKMQEKGKECIKVTKTQKNASSKIGMWKVKSLIGKEEKVVKEVQSINLDCIRVTETKKEGTEIMELTNI</sequence>
<reference evidence="1" key="1">
    <citation type="submission" date="2019-08" db="EMBL/GenBank/DDBJ databases">
        <title>The genome of the North American firefly Photinus pyralis.</title>
        <authorList>
            <consortium name="Photinus pyralis genome working group"/>
            <person name="Fallon T.R."/>
            <person name="Sander Lower S.E."/>
            <person name="Weng J.-K."/>
        </authorList>
    </citation>
    <scope>NUCLEOTIDE SEQUENCE</scope>
    <source>
        <strain evidence="1">TRF0915ILg1</strain>
        <tissue evidence="1">Whole body</tissue>
    </source>
</reference>
<evidence type="ECO:0000313" key="1">
    <source>
        <dbReference type="EMBL" id="KAF2898292.1"/>
    </source>
</evidence>